<reference evidence="3 4" key="1">
    <citation type="submission" date="2022-05" db="EMBL/GenBank/DDBJ databases">
        <authorList>
            <consortium name="Genoscope - CEA"/>
            <person name="William W."/>
        </authorList>
    </citation>
    <scope>NUCLEOTIDE SEQUENCE [LARGE SCALE GENOMIC DNA]</scope>
</reference>
<dbReference type="EMBL" id="CALNXJ010000010">
    <property type="protein sequence ID" value="CAH3106563.1"/>
    <property type="molecule type" value="Genomic_DNA"/>
</dbReference>
<evidence type="ECO:0000256" key="1">
    <source>
        <dbReference type="SAM" id="MobiDB-lite"/>
    </source>
</evidence>
<evidence type="ECO:0000313" key="3">
    <source>
        <dbReference type="EMBL" id="CAH3106563.1"/>
    </source>
</evidence>
<evidence type="ECO:0000313" key="4">
    <source>
        <dbReference type="Proteomes" id="UP001159428"/>
    </source>
</evidence>
<name>A0AAU9WC25_9CNID</name>
<feature type="region of interest" description="Disordered" evidence="1">
    <location>
        <begin position="77"/>
        <end position="101"/>
    </location>
</feature>
<comment type="caution">
    <text evidence="3">The sequence shown here is derived from an EMBL/GenBank/DDBJ whole genome shotgun (WGS) entry which is preliminary data.</text>
</comment>
<feature type="chain" id="PRO_5043784746" evidence="2">
    <location>
        <begin position="24"/>
        <end position="101"/>
    </location>
</feature>
<gene>
    <name evidence="3" type="ORF">PMEA_00001605</name>
</gene>
<accession>A0AAU9WC25</accession>
<keyword evidence="4" id="KW-1185">Reference proteome</keyword>
<keyword evidence="2" id="KW-0732">Signal</keyword>
<proteinExistence type="predicted"/>
<protein>
    <submittedName>
        <fullName evidence="3">Uncharacterized protein</fullName>
    </submittedName>
</protein>
<organism evidence="3 4">
    <name type="scientific">Pocillopora meandrina</name>
    <dbReference type="NCBI Taxonomy" id="46732"/>
    <lineage>
        <taxon>Eukaryota</taxon>
        <taxon>Metazoa</taxon>
        <taxon>Cnidaria</taxon>
        <taxon>Anthozoa</taxon>
        <taxon>Hexacorallia</taxon>
        <taxon>Scleractinia</taxon>
        <taxon>Astrocoeniina</taxon>
        <taxon>Pocilloporidae</taxon>
        <taxon>Pocillopora</taxon>
    </lineage>
</organism>
<evidence type="ECO:0000256" key="2">
    <source>
        <dbReference type="SAM" id="SignalP"/>
    </source>
</evidence>
<feature type="signal peptide" evidence="2">
    <location>
        <begin position="1"/>
        <end position="23"/>
    </location>
</feature>
<dbReference type="Proteomes" id="UP001159428">
    <property type="component" value="Unassembled WGS sequence"/>
</dbReference>
<sequence>MKGVIMLVTFVAIFFVLLGVASGERENTWLLHSKDGLTRRSLADVILQRPFLRRAERSAGRFKRWWWCSQDPPLPGCDRKMKQKNGSRGINLKQSKSQLLD</sequence>
<feature type="compositionally biased region" description="Polar residues" evidence="1">
    <location>
        <begin position="84"/>
        <end position="101"/>
    </location>
</feature>
<dbReference type="AlphaFoldDB" id="A0AAU9WC25"/>